<dbReference type="InterPro" id="IPR001574">
    <property type="entry name" value="Ribosome_inactivat_prot"/>
</dbReference>
<dbReference type="InterPro" id="IPR017989">
    <property type="entry name" value="Ribosome_inactivat_1/2"/>
</dbReference>
<evidence type="ECO:0000313" key="5">
    <source>
        <dbReference type="Proteomes" id="UP001237642"/>
    </source>
</evidence>
<comment type="catalytic activity">
    <reaction evidence="1">
        <text>Endohydrolysis of the N-glycosidic bond at one specific adenosine on the 28S rRNA.</text>
        <dbReference type="EC" id="3.2.2.22"/>
    </reaction>
</comment>
<feature type="chain" id="PRO_5042262078" description="rRNA N-glycosylase" evidence="3">
    <location>
        <begin position="19"/>
        <end position="389"/>
    </location>
</feature>
<proteinExistence type="inferred from homology"/>
<dbReference type="Proteomes" id="UP001237642">
    <property type="component" value="Unassembled WGS sequence"/>
</dbReference>
<organism evidence="4 5">
    <name type="scientific">Heracleum sosnowskyi</name>
    <dbReference type="NCBI Taxonomy" id="360622"/>
    <lineage>
        <taxon>Eukaryota</taxon>
        <taxon>Viridiplantae</taxon>
        <taxon>Streptophyta</taxon>
        <taxon>Embryophyta</taxon>
        <taxon>Tracheophyta</taxon>
        <taxon>Spermatophyta</taxon>
        <taxon>Magnoliopsida</taxon>
        <taxon>eudicotyledons</taxon>
        <taxon>Gunneridae</taxon>
        <taxon>Pentapetalae</taxon>
        <taxon>asterids</taxon>
        <taxon>campanulids</taxon>
        <taxon>Apiales</taxon>
        <taxon>Apiaceae</taxon>
        <taxon>Apioideae</taxon>
        <taxon>apioid superclade</taxon>
        <taxon>Tordylieae</taxon>
        <taxon>Tordyliinae</taxon>
        <taxon>Heracleum</taxon>
    </lineage>
</organism>
<keyword evidence="1" id="KW-0611">Plant defense</keyword>
<reference evidence="4" key="1">
    <citation type="submission" date="2023-02" db="EMBL/GenBank/DDBJ databases">
        <title>Genome of toxic invasive species Heracleum sosnowskyi carries increased number of genes despite the absence of recent whole-genome duplications.</title>
        <authorList>
            <person name="Schelkunov M."/>
            <person name="Shtratnikova V."/>
            <person name="Makarenko M."/>
            <person name="Klepikova A."/>
            <person name="Omelchenko D."/>
            <person name="Novikova G."/>
            <person name="Obukhova E."/>
            <person name="Bogdanov V."/>
            <person name="Penin A."/>
            <person name="Logacheva M."/>
        </authorList>
    </citation>
    <scope>NUCLEOTIDE SEQUENCE</scope>
    <source>
        <strain evidence="4">Hsosn_3</strain>
        <tissue evidence="4">Leaf</tissue>
    </source>
</reference>
<gene>
    <name evidence="4" type="ORF">POM88_036681</name>
</gene>
<comment type="caution">
    <text evidence="4">The sequence shown here is derived from an EMBL/GenBank/DDBJ whole genome shotgun (WGS) entry which is preliminary data.</text>
</comment>
<dbReference type="Gene3D" id="4.10.470.10">
    <property type="entry name" value="Ricin (A Subunit), domain 2"/>
    <property type="match status" value="1"/>
</dbReference>
<dbReference type="SUPFAM" id="SSF56371">
    <property type="entry name" value="Ribosome inactivating proteins (RIP)"/>
    <property type="match status" value="1"/>
</dbReference>
<evidence type="ECO:0000313" key="4">
    <source>
        <dbReference type="EMBL" id="KAK1370589.1"/>
    </source>
</evidence>
<dbReference type="InterPro" id="IPR016138">
    <property type="entry name" value="Ribosome_inactivat_prot_sub1"/>
</dbReference>
<dbReference type="InterPro" id="IPR016139">
    <property type="entry name" value="Ribosome_inactivat_prot_sub2"/>
</dbReference>
<dbReference type="Gene3D" id="2.80.10.50">
    <property type="match status" value="1"/>
</dbReference>
<dbReference type="GO" id="GO:0030598">
    <property type="term" value="F:rRNA N-glycosylase activity"/>
    <property type="evidence" value="ECO:0007669"/>
    <property type="project" value="UniProtKB-EC"/>
</dbReference>
<reference evidence="4" key="2">
    <citation type="submission" date="2023-05" db="EMBL/GenBank/DDBJ databases">
        <authorList>
            <person name="Schelkunov M.I."/>
        </authorList>
    </citation>
    <scope>NUCLEOTIDE SEQUENCE</scope>
    <source>
        <strain evidence="4">Hsosn_3</strain>
        <tissue evidence="4">Leaf</tissue>
    </source>
</reference>
<dbReference type="InterPro" id="IPR036041">
    <property type="entry name" value="Ribosome-inact_prot_sf"/>
</dbReference>
<name>A0AAD8HQ82_9APIA</name>
<dbReference type="PROSITE" id="PS50231">
    <property type="entry name" value="RICIN_B_LECTIN"/>
    <property type="match status" value="1"/>
</dbReference>
<sequence>MSLVTFALVGAWLIMSNGISIESPDATGKLYNRAPPPPPPQSYPVQTFRLSGSTSHSYAELINNIRSMLAMNEVEPVHQIPRLRQTPEHVNRQFILIRLINTNEDTITVALNTITLYLVGFRTRNEFYYFPDTKEHVDTLFPELLPDHHHVLPFGSSYGALANEAGERRKINLGMEELERAIQDLQEYRRGSLARAFTVIVQMIPEAIRFSYIQNYIGHDLINRTRSSAPSATMIDLDNQWGSLSSTIQNSRGTALTPAVVITDCCGQPITITNVTPGLVLNMGIMLYVCIQFLPSSQLTSTSNIPLHSDRGNISEHFIHLSVEKGRHMKAPAGDVCKIVEPTVRIVGRNGLRAEVKDGKYNDGNAVRLWRCKSNQDVNQLWTLWNHPF</sequence>
<dbReference type="InterPro" id="IPR035992">
    <property type="entry name" value="Ricin_B-like_lectins"/>
</dbReference>
<accession>A0AAD8HQ82</accession>
<keyword evidence="2" id="KW-0175">Coiled coil</keyword>
<protein>
    <recommendedName>
        <fullName evidence="1">rRNA N-glycosylase</fullName>
        <ecNumber evidence="1">3.2.2.22</ecNumber>
    </recommendedName>
</protein>
<evidence type="ECO:0000256" key="1">
    <source>
        <dbReference type="RuleBase" id="RU004915"/>
    </source>
</evidence>
<keyword evidence="1" id="KW-0800">Toxin</keyword>
<dbReference type="EMBL" id="JAUIZM010000008">
    <property type="protein sequence ID" value="KAK1370589.1"/>
    <property type="molecule type" value="Genomic_DNA"/>
</dbReference>
<feature type="signal peptide" evidence="3">
    <location>
        <begin position="1"/>
        <end position="18"/>
    </location>
</feature>
<comment type="similarity">
    <text evidence="1">Belongs to the ribosome-inactivating protein family.</text>
</comment>
<dbReference type="PANTHER" id="PTHR33453">
    <property type="match status" value="1"/>
</dbReference>
<feature type="coiled-coil region" evidence="2">
    <location>
        <begin position="168"/>
        <end position="195"/>
    </location>
</feature>
<evidence type="ECO:0000256" key="3">
    <source>
        <dbReference type="SAM" id="SignalP"/>
    </source>
</evidence>
<dbReference type="SUPFAM" id="SSF50370">
    <property type="entry name" value="Ricin B-like lectins"/>
    <property type="match status" value="1"/>
</dbReference>
<dbReference type="AlphaFoldDB" id="A0AAD8HQ82"/>
<keyword evidence="5" id="KW-1185">Reference proteome</keyword>
<dbReference type="Pfam" id="PF00161">
    <property type="entry name" value="RIP"/>
    <property type="match status" value="1"/>
</dbReference>
<dbReference type="PRINTS" id="PR00396">
    <property type="entry name" value="SHIGARICIN"/>
</dbReference>
<dbReference type="Gene3D" id="3.40.420.10">
    <property type="entry name" value="Ricin (A subunit), domain 1"/>
    <property type="match status" value="1"/>
</dbReference>
<dbReference type="GO" id="GO:0006952">
    <property type="term" value="P:defense response"/>
    <property type="evidence" value="ECO:0007669"/>
    <property type="project" value="UniProtKB-KW"/>
</dbReference>
<keyword evidence="1" id="KW-0378">Hydrolase</keyword>
<dbReference type="EC" id="3.2.2.22" evidence="1"/>
<dbReference type="PANTHER" id="PTHR33453:SF34">
    <property type="entry name" value="RIBOSOME-INACTIVATING PROTEIN"/>
    <property type="match status" value="1"/>
</dbReference>
<keyword evidence="1" id="KW-0652">Protein synthesis inhibitor</keyword>
<dbReference type="GO" id="GO:0090729">
    <property type="term" value="F:toxin activity"/>
    <property type="evidence" value="ECO:0007669"/>
    <property type="project" value="UniProtKB-KW"/>
</dbReference>
<evidence type="ECO:0000256" key="2">
    <source>
        <dbReference type="SAM" id="Coils"/>
    </source>
</evidence>
<keyword evidence="3" id="KW-0732">Signal</keyword>
<dbReference type="GO" id="GO:0017148">
    <property type="term" value="P:negative regulation of translation"/>
    <property type="evidence" value="ECO:0007669"/>
    <property type="project" value="UniProtKB-KW"/>
</dbReference>